<organism evidence="2 3">
    <name type="scientific">Phascolomyces articulosus</name>
    <dbReference type="NCBI Taxonomy" id="60185"/>
    <lineage>
        <taxon>Eukaryota</taxon>
        <taxon>Fungi</taxon>
        <taxon>Fungi incertae sedis</taxon>
        <taxon>Mucoromycota</taxon>
        <taxon>Mucoromycotina</taxon>
        <taxon>Mucoromycetes</taxon>
        <taxon>Mucorales</taxon>
        <taxon>Lichtheimiaceae</taxon>
        <taxon>Phascolomyces</taxon>
    </lineage>
</organism>
<evidence type="ECO:0000313" key="3">
    <source>
        <dbReference type="Proteomes" id="UP001209540"/>
    </source>
</evidence>
<dbReference type="Pfam" id="PF01636">
    <property type="entry name" value="APH"/>
    <property type="match status" value="1"/>
</dbReference>
<name>A0AAD5KQV6_9FUNG</name>
<dbReference type="InterPro" id="IPR041726">
    <property type="entry name" value="ACAD10_11_N"/>
</dbReference>
<gene>
    <name evidence="2" type="ORF">BDA99DRAFT_531113</name>
</gene>
<reference evidence="2" key="1">
    <citation type="journal article" date="2022" name="IScience">
        <title>Evolution of zygomycete secretomes and the origins of terrestrial fungal ecologies.</title>
        <authorList>
            <person name="Chang Y."/>
            <person name="Wang Y."/>
            <person name="Mondo S."/>
            <person name="Ahrendt S."/>
            <person name="Andreopoulos W."/>
            <person name="Barry K."/>
            <person name="Beard J."/>
            <person name="Benny G.L."/>
            <person name="Blankenship S."/>
            <person name="Bonito G."/>
            <person name="Cuomo C."/>
            <person name="Desiro A."/>
            <person name="Gervers K.A."/>
            <person name="Hundley H."/>
            <person name="Kuo A."/>
            <person name="LaButti K."/>
            <person name="Lang B.F."/>
            <person name="Lipzen A."/>
            <person name="O'Donnell K."/>
            <person name="Pangilinan J."/>
            <person name="Reynolds N."/>
            <person name="Sandor L."/>
            <person name="Smith M.E."/>
            <person name="Tsang A."/>
            <person name="Grigoriev I.V."/>
            <person name="Stajich J.E."/>
            <person name="Spatafora J.W."/>
        </authorList>
    </citation>
    <scope>NUCLEOTIDE SEQUENCE</scope>
    <source>
        <strain evidence="2">RSA 2281</strain>
    </source>
</reference>
<evidence type="ECO:0000313" key="2">
    <source>
        <dbReference type="EMBL" id="KAI9278350.1"/>
    </source>
</evidence>
<reference evidence="2" key="2">
    <citation type="submission" date="2023-02" db="EMBL/GenBank/DDBJ databases">
        <authorList>
            <consortium name="DOE Joint Genome Institute"/>
            <person name="Mondo S.J."/>
            <person name="Chang Y."/>
            <person name="Wang Y."/>
            <person name="Ahrendt S."/>
            <person name="Andreopoulos W."/>
            <person name="Barry K."/>
            <person name="Beard J."/>
            <person name="Benny G.L."/>
            <person name="Blankenship S."/>
            <person name="Bonito G."/>
            <person name="Cuomo C."/>
            <person name="Desiro A."/>
            <person name="Gervers K.A."/>
            <person name="Hundley H."/>
            <person name="Kuo A."/>
            <person name="LaButti K."/>
            <person name="Lang B.F."/>
            <person name="Lipzen A."/>
            <person name="O'Donnell K."/>
            <person name="Pangilinan J."/>
            <person name="Reynolds N."/>
            <person name="Sandor L."/>
            <person name="Smith M.W."/>
            <person name="Tsang A."/>
            <person name="Grigoriev I.V."/>
            <person name="Stajich J.E."/>
            <person name="Spatafora J.W."/>
        </authorList>
    </citation>
    <scope>NUCLEOTIDE SEQUENCE</scope>
    <source>
        <strain evidence="2">RSA 2281</strain>
    </source>
</reference>
<comment type="caution">
    <text evidence="2">The sequence shown here is derived from an EMBL/GenBank/DDBJ whole genome shotgun (WGS) entry which is preliminary data.</text>
</comment>
<accession>A0AAD5KQV6</accession>
<feature type="domain" description="Aminoglycoside phosphotransferase" evidence="1">
    <location>
        <begin position="25"/>
        <end position="214"/>
    </location>
</feature>
<dbReference type="Gene3D" id="3.30.200.20">
    <property type="entry name" value="Phosphorylase Kinase, domain 1"/>
    <property type="match status" value="1"/>
</dbReference>
<protein>
    <recommendedName>
        <fullName evidence="1">Aminoglycoside phosphotransferase domain-containing protein</fullName>
    </recommendedName>
</protein>
<dbReference type="InterPro" id="IPR011009">
    <property type="entry name" value="Kinase-like_dom_sf"/>
</dbReference>
<dbReference type="CDD" id="cd05154">
    <property type="entry name" value="ACAD10_11_N-like"/>
    <property type="match status" value="1"/>
</dbReference>
<dbReference type="InterPro" id="IPR052898">
    <property type="entry name" value="ACAD10-like"/>
</dbReference>
<dbReference type="InterPro" id="IPR002575">
    <property type="entry name" value="Aminoglycoside_PTrfase"/>
</dbReference>
<evidence type="ECO:0000259" key="1">
    <source>
        <dbReference type="Pfam" id="PF01636"/>
    </source>
</evidence>
<keyword evidence="3" id="KW-1185">Reference proteome</keyword>
<dbReference type="Proteomes" id="UP001209540">
    <property type="component" value="Unassembled WGS sequence"/>
</dbReference>
<dbReference type="SUPFAM" id="SSF56112">
    <property type="entry name" value="Protein kinase-like (PK-like)"/>
    <property type="match status" value="1"/>
</dbReference>
<dbReference type="EMBL" id="JAIXMP010000001">
    <property type="protein sequence ID" value="KAI9278350.1"/>
    <property type="molecule type" value="Genomic_DNA"/>
</dbReference>
<dbReference type="AlphaFoldDB" id="A0AAD5KQV6"/>
<dbReference type="PANTHER" id="PTHR47829">
    <property type="entry name" value="HYDROLASE, PUTATIVE (AFU_ORTHOLOGUE AFUA_1G12880)-RELATED"/>
    <property type="match status" value="1"/>
</dbReference>
<dbReference type="PANTHER" id="PTHR47829:SF1">
    <property type="entry name" value="HAD FAMILY PHOSPHATASE"/>
    <property type="match status" value="1"/>
</dbReference>
<dbReference type="Gene3D" id="3.90.1200.10">
    <property type="match status" value="1"/>
</dbReference>
<sequence length="254" mass="28665">MDELNETVLETYLVANIASFVGPLEIKQFNFRQSNPAYLIKDRNKQQYVLRKKLPPRALLSSTAHAVEREYLILKELSENTDVPVPKVYILCKDSSVLGTPFYVSLPYLVVEFLMPSIPCDERKLCYLSAIKTFAMLHRVDYRSIGLDNFGKTSNFYNSQIRLLGKISAVQAGAKDEETGTMIDPILRFDECFAWFKRNQPSDEAVIVHGDYKLAIITQDVAARVPRKQASSAQAKAYVLMFKSAAAHASDIVD</sequence>
<proteinExistence type="predicted"/>